<dbReference type="RefSeq" id="WP_200966922.1">
    <property type="nucleotide sequence ID" value="NZ_BMAQ01000022.1"/>
</dbReference>
<feature type="chain" id="PRO_5039037110" evidence="2">
    <location>
        <begin position="22"/>
        <end position="447"/>
    </location>
</feature>
<dbReference type="PANTHER" id="PTHR43649:SF11">
    <property type="entry name" value="ABC TRANSPORTER SUBSTRATE-BINDING PROTEIN YESO-RELATED"/>
    <property type="match status" value="1"/>
</dbReference>
<feature type="signal peptide" evidence="2">
    <location>
        <begin position="1"/>
        <end position="21"/>
    </location>
</feature>
<dbReference type="AlphaFoldDB" id="A0A916QFX2"/>
<proteinExistence type="predicted"/>
<organism evidence="3 4">
    <name type="scientific">Insulibacter thermoxylanivorax</name>
    <dbReference type="NCBI Taxonomy" id="2749268"/>
    <lineage>
        <taxon>Bacteria</taxon>
        <taxon>Bacillati</taxon>
        <taxon>Bacillota</taxon>
        <taxon>Bacilli</taxon>
        <taxon>Bacillales</taxon>
        <taxon>Paenibacillaceae</taxon>
        <taxon>Insulibacter</taxon>
    </lineage>
</organism>
<dbReference type="EMBL" id="BMAQ01000022">
    <property type="protein sequence ID" value="GFR38683.1"/>
    <property type="molecule type" value="Genomic_DNA"/>
</dbReference>
<reference evidence="3" key="1">
    <citation type="submission" date="2020-08" db="EMBL/GenBank/DDBJ databases">
        <authorList>
            <person name="Uke A."/>
            <person name="Chhe C."/>
            <person name="Baramee S."/>
            <person name="Kosugi A."/>
        </authorList>
    </citation>
    <scope>NUCLEOTIDE SEQUENCE</scope>
    <source>
        <strain evidence="3">DA-C8</strain>
    </source>
</reference>
<dbReference type="Pfam" id="PF01547">
    <property type="entry name" value="SBP_bac_1"/>
    <property type="match status" value="1"/>
</dbReference>
<accession>A0A916QFX2</accession>
<dbReference type="Proteomes" id="UP000654993">
    <property type="component" value="Unassembled WGS sequence"/>
</dbReference>
<sequence length="447" mass="49559">MRRRFLSVLVILMMAFLAACGGGNSNTNNTPPSSAGNNPSANTDGANNSGVEQIELRMAWWGGQERHDRTLKVIELYEKENPHIKIIPEYSGFDGYFDKLTTQFAAGNAPDIIQYGGNLNDFVARGVVLPLDDYVGEIIDLSKHSQSMIDAATIDGKFYGVTLGTNAFGLILNKTLFEEAGIPLPSKDWTWDDFREITKQLSDQLNGIYGTAVWTEDGFGIFLDQRNKVVHINGEIAFDEEDVRDYFQLWKELQDIGAAANAELQASAAQTPEQSLIVQRKVAMELIASNQFGAYQNATEDELMLFIAPINPETGRNGISLRPSQFLAGYAGTEHPEEVAKFLNFFVNNIDAGLILGNDRGAPVNTDVLKALIEDANEIDQEVFSFIDWVAETSDAPYVPNLPGYNETTALFRRTMEAIAFERMAPEQGAADYYKQLLEITAKYTEE</sequence>
<dbReference type="PANTHER" id="PTHR43649">
    <property type="entry name" value="ARABINOSE-BINDING PROTEIN-RELATED"/>
    <property type="match status" value="1"/>
</dbReference>
<dbReference type="InterPro" id="IPR050490">
    <property type="entry name" value="Bact_solute-bd_prot1"/>
</dbReference>
<keyword evidence="4" id="KW-1185">Reference proteome</keyword>
<keyword evidence="2" id="KW-0732">Signal</keyword>
<dbReference type="InterPro" id="IPR006059">
    <property type="entry name" value="SBP"/>
</dbReference>
<evidence type="ECO:0000313" key="3">
    <source>
        <dbReference type="EMBL" id="GFR38683.1"/>
    </source>
</evidence>
<feature type="region of interest" description="Disordered" evidence="1">
    <location>
        <begin position="27"/>
        <end position="48"/>
    </location>
</feature>
<protein>
    <submittedName>
        <fullName evidence="3">ABC transporter substrate-binding protein</fullName>
    </submittedName>
</protein>
<reference evidence="3" key="2">
    <citation type="journal article" date="2021" name="Data Brief">
        <title>Draft genome sequence data of the facultative, thermophilic, xylanolytic bacterium Paenibacillus sp. strain DA-C8.</title>
        <authorList>
            <person name="Chhe C."/>
            <person name="Uke A."/>
            <person name="Baramee S."/>
            <person name="Ungkulpasvich U."/>
            <person name="Tachaapaikoon C."/>
            <person name="Pason P."/>
            <person name="Waeonukul R."/>
            <person name="Ratanakhanokchai K."/>
            <person name="Kosugi A."/>
        </authorList>
    </citation>
    <scope>NUCLEOTIDE SEQUENCE</scope>
    <source>
        <strain evidence="3">DA-C8</strain>
    </source>
</reference>
<evidence type="ECO:0000256" key="1">
    <source>
        <dbReference type="SAM" id="MobiDB-lite"/>
    </source>
</evidence>
<comment type="caution">
    <text evidence="3">The sequence shown here is derived from an EMBL/GenBank/DDBJ whole genome shotgun (WGS) entry which is preliminary data.</text>
</comment>
<feature type="compositionally biased region" description="Low complexity" evidence="1">
    <location>
        <begin position="27"/>
        <end position="43"/>
    </location>
</feature>
<evidence type="ECO:0000256" key="2">
    <source>
        <dbReference type="SAM" id="SignalP"/>
    </source>
</evidence>
<gene>
    <name evidence="3" type="ORF">PRECH8_19790</name>
</gene>
<evidence type="ECO:0000313" key="4">
    <source>
        <dbReference type="Proteomes" id="UP000654993"/>
    </source>
</evidence>
<dbReference type="SUPFAM" id="SSF53850">
    <property type="entry name" value="Periplasmic binding protein-like II"/>
    <property type="match status" value="1"/>
</dbReference>
<name>A0A916QFX2_9BACL</name>
<dbReference type="PROSITE" id="PS51257">
    <property type="entry name" value="PROKAR_LIPOPROTEIN"/>
    <property type="match status" value="1"/>
</dbReference>
<dbReference type="Gene3D" id="3.40.190.10">
    <property type="entry name" value="Periplasmic binding protein-like II"/>
    <property type="match status" value="2"/>
</dbReference>